<reference evidence="13 14" key="1">
    <citation type="submission" date="2020-07" db="EMBL/GenBank/DDBJ databases">
        <title>Sequencing the genomes of 1000 actinobacteria strains.</title>
        <authorList>
            <person name="Klenk H.-P."/>
        </authorList>
    </citation>
    <scope>NUCLEOTIDE SEQUENCE [LARGE SCALE GENOMIC DNA]</scope>
    <source>
        <strain evidence="13 14">DSM 18248</strain>
    </source>
</reference>
<dbReference type="CDD" id="cd00158">
    <property type="entry name" value="RHOD"/>
    <property type="match status" value="1"/>
</dbReference>
<evidence type="ECO:0000313" key="14">
    <source>
        <dbReference type="Proteomes" id="UP000537326"/>
    </source>
</evidence>
<dbReference type="GO" id="GO:0005524">
    <property type="term" value="F:ATP binding"/>
    <property type="evidence" value="ECO:0007669"/>
    <property type="project" value="UniProtKB-KW"/>
</dbReference>
<dbReference type="InterPro" id="IPR000594">
    <property type="entry name" value="ThiF_NAD_FAD-bd"/>
</dbReference>
<dbReference type="GO" id="GO:0016779">
    <property type="term" value="F:nucleotidyltransferase activity"/>
    <property type="evidence" value="ECO:0007669"/>
    <property type="project" value="UniProtKB-KW"/>
</dbReference>
<dbReference type="PROSITE" id="PS50206">
    <property type="entry name" value="RHODANESE_3"/>
    <property type="match status" value="1"/>
</dbReference>
<evidence type="ECO:0000256" key="2">
    <source>
        <dbReference type="ARBA" id="ARBA00022679"/>
    </source>
</evidence>
<dbReference type="InterPro" id="IPR036873">
    <property type="entry name" value="Rhodanese-like_dom_sf"/>
</dbReference>
<keyword evidence="5" id="KW-0547">Nucleotide-binding</keyword>
<keyword evidence="8" id="KW-0472">Membrane</keyword>
<dbReference type="Pfam" id="PF00899">
    <property type="entry name" value="ThiF"/>
    <property type="match status" value="1"/>
</dbReference>
<dbReference type="GO" id="GO:0008146">
    <property type="term" value="F:sulfotransferase activity"/>
    <property type="evidence" value="ECO:0007669"/>
    <property type="project" value="TreeGrafter"/>
</dbReference>
<keyword evidence="7" id="KW-1133">Transmembrane helix</keyword>
<protein>
    <recommendedName>
        <fullName evidence="11">Probable adenylyltransferase/sulfurtransferase MoeZ</fullName>
    </recommendedName>
</protein>
<dbReference type="AlphaFoldDB" id="A0A7Y9YBW6"/>
<sequence length="399" mass="42608">MSIEPLVEPAAELTVDEVRRYSRHLIIPDVGMTGQKRLKNAKVLVIGAGGLGSPALLYLAAAGVGTLGIAEFDEVDESNLQRQIIHTQSDIGKSKAVSAKESIAEANPHVNVVLHEERLDNDNVFDVFEGYDLIVDGTDNFATRYMVNDAAYFLGIPYVWGSIYRFDGQASVFAPKQVEGAPCYRCLYPEPPPPGMVPSCAEGGVLGVLCASIGSIQVNEAIKMITGAGDPAVGSLVIYDALELSWRKLKVRKDPNCALCGENPTVTGLIDYDTFCGAISDEAADAAAGSTISVTQLESMLKEREEGSRDFVLVDVREPNEYEINQIPGSVLIPKGEFLNGNALEQLSQDKPVVLHCKSGVRSAEALAVLKGAGFADAVHVGGGVVAWVNQIDPSQPSY</sequence>
<dbReference type="GO" id="GO:0004792">
    <property type="term" value="F:thiosulfate-cyanide sulfurtransferase activity"/>
    <property type="evidence" value="ECO:0007669"/>
    <property type="project" value="TreeGrafter"/>
</dbReference>
<comment type="caution">
    <text evidence="13">The sequence shown here is derived from an EMBL/GenBank/DDBJ whole genome shotgun (WGS) entry which is preliminary data.</text>
</comment>
<keyword evidence="4 13" id="KW-0548">Nucleotidyltransferase</keyword>
<dbReference type="SMART" id="SM00450">
    <property type="entry name" value="RHOD"/>
    <property type="match status" value="1"/>
</dbReference>
<keyword evidence="3" id="KW-0812">Transmembrane</keyword>
<evidence type="ECO:0000256" key="11">
    <source>
        <dbReference type="ARBA" id="ARBA00067503"/>
    </source>
</evidence>
<dbReference type="Gene3D" id="3.40.50.720">
    <property type="entry name" value="NAD(P)-binding Rossmann-like Domain"/>
    <property type="match status" value="1"/>
</dbReference>
<comment type="similarity">
    <text evidence="10">In the N-terminal section; belongs to the HesA/MoeB/ThiF family.</text>
</comment>
<dbReference type="FunFam" id="3.40.50.720:FF:000033">
    <property type="entry name" value="Adenylyltransferase and sulfurtransferase MOCS3"/>
    <property type="match status" value="1"/>
</dbReference>
<dbReference type="SUPFAM" id="SSF69572">
    <property type="entry name" value="Activating enzymes of the ubiquitin-like proteins"/>
    <property type="match status" value="1"/>
</dbReference>
<keyword evidence="9" id="KW-0511">Multifunctional enzyme</keyword>
<feature type="domain" description="Rhodanese" evidence="12">
    <location>
        <begin position="307"/>
        <end position="397"/>
    </location>
</feature>
<dbReference type="RefSeq" id="WP_179530330.1">
    <property type="nucleotide sequence ID" value="NZ_BAAAPP010000012.1"/>
</dbReference>
<dbReference type="PANTHER" id="PTHR10953">
    <property type="entry name" value="UBIQUITIN-ACTIVATING ENZYME E1"/>
    <property type="match status" value="1"/>
</dbReference>
<dbReference type="InterPro" id="IPR001763">
    <property type="entry name" value="Rhodanese-like_dom"/>
</dbReference>
<dbReference type="GO" id="GO:0008641">
    <property type="term" value="F:ubiquitin-like modifier activating enzyme activity"/>
    <property type="evidence" value="ECO:0007669"/>
    <property type="project" value="InterPro"/>
</dbReference>
<dbReference type="EMBL" id="JACBZI010000001">
    <property type="protein sequence ID" value="NYI09330.1"/>
    <property type="molecule type" value="Genomic_DNA"/>
</dbReference>
<comment type="subcellular location">
    <subcellularLocation>
        <location evidence="1">Membrane</location>
        <topology evidence="1">Single-pass membrane protein</topology>
    </subcellularLocation>
</comment>
<dbReference type="FunFam" id="3.40.250.10:FF:000025">
    <property type="entry name" value="Molybdopterin biosynthesis MoeZ"/>
    <property type="match status" value="1"/>
</dbReference>
<dbReference type="GO" id="GO:0005829">
    <property type="term" value="C:cytosol"/>
    <property type="evidence" value="ECO:0007669"/>
    <property type="project" value="TreeGrafter"/>
</dbReference>
<dbReference type="PANTHER" id="PTHR10953:SF102">
    <property type="entry name" value="ADENYLYLTRANSFERASE AND SULFURTRANSFERASE MOCS3"/>
    <property type="match status" value="1"/>
</dbReference>
<evidence type="ECO:0000256" key="1">
    <source>
        <dbReference type="ARBA" id="ARBA00004167"/>
    </source>
</evidence>
<dbReference type="Gene3D" id="3.40.250.10">
    <property type="entry name" value="Rhodanese-like domain"/>
    <property type="match status" value="1"/>
</dbReference>
<accession>A0A7Y9YBW6</accession>
<evidence type="ECO:0000256" key="6">
    <source>
        <dbReference type="ARBA" id="ARBA00022840"/>
    </source>
</evidence>
<dbReference type="CDD" id="cd00757">
    <property type="entry name" value="ThiF_MoeB_HesA_family"/>
    <property type="match status" value="1"/>
</dbReference>
<name>A0A7Y9YBW6_9ACTN</name>
<dbReference type="Proteomes" id="UP000537326">
    <property type="component" value="Unassembled WGS sequence"/>
</dbReference>
<gene>
    <name evidence="13" type="ORF">BKA05_000845</name>
</gene>
<evidence type="ECO:0000256" key="8">
    <source>
        <dbReference type="ARBA" id="ARBA00023136"/>
    </source>
</evidence>
<evidence type="ECO:0000256" key="10">
    <source>
        <dbReference type="ARBA" id="ARBA00060757"/>
    </source>
</evidence>
<proteinExistence type="inferred from homology"/>
<evidence type="ECO:0000256" key="5">
    <source>
        <dbReference type="ARBA" id="ARBA00022741"/>
    </source>
</evidence>
<keyword evidence="6" id="KW-0067">ATP-binding</keyword>
<evidence type="ECO:0000256" key="4">
    <source>
        <dbReference type="ARBA" id="ARBA00022695"/>
    </source>
</evidence>
<organism evidence="13 14">
    <name type="scientific">Nocardioides marinus</name>
    <dbReference type="NCBI Taxonomy" id="374514"/>
    <lineage>
        <taxon>Bacteria</taxon>
        <taxon>Bacillati</taxon>
        <taxon>Actinomycetota</taxon>
        <taxon>Actinomycetes</taxon>
        <taxon>Propionibacteriales</taxon>
        <taxon>Nocardioidaceae</taxon>
        <taxon>Nocardioides</taxon>
    </lineage>
</organism>
<evidence type="ECO:0000256" key="7">
    <source>
        <dbReference type="ARBA" id="ARBA00022989"/>
    </source>
</evidence>
<dbReference type="InterPro" id="IPR035985">
    <property type="entry name" value="Ubiquitin-activating_enz"/>
</dbReference>
<dbReference type="InterPro" id="IPR045886">
    <property type="entry name" value="ThiF/MoeB/HesA"/>
</dbReference>
<evidence type="ECO:0000256" key="3">
    <source>
        <dbReference type="ARBA" id="ARBA00022692"/>
    </source>
</evidence>
<dbReference type="NCBIfam" id="NF005902">
    <property type="entry name" value="PRK07878.1"/>
    <property type="match status" value="1"/>
</dbReference>
<dbReference type="GO" id="GO:0016020">
    <property type="term" value="C:membrane"/>
    <property type="evidence" value="ECO:0007669"/>
    <property type="project" value="UniProtKB-SubCell"/>
</dbReference>
<keyword evidence="2 13" id="KW-0808">Transferase</keyword>
<keyword evidence="14" id="KW-1185">Reference proteome</keyword>
<evidence type="ECO:0000259" key="12">
    <source>
        <dbReference type="PROSITE" id="PS50206"/>
    </source>
</evidence>
<dbReference type="NCBIfam" id="NF004281">
    <property type="entry name" value="PRK05690.1"/>
    <property type="match status" value="1"/>
</dbReference>
<dbReference type="Pfam" id="PF00581">
    <property type="entry name" value="Rhodanese"/>
    <property type="match status" value="1"/>
</dbReference>
<evidence type="ECO:0000256" key="9">
    <source>
        <dbReference type="ARBA" id="ARBA00023268"/>
    </source>
</evidence>
<evidence type="ECO:0000313" key="13">
    <source>
        <dbReference type="EMBL" id="NYI09330.1"/>
    </source>
</evidence>